<name>A0A2T3FQ14_9CLOT</name>
<dbReference type="PROSITE" id="PS00152">
    <property type="entry name" value="ATPASE_ALPHA_BETA"/>
    <property type="match status" value="1"/>
</dbReference>
<evidence type="ECO:0000256" key="8">
    <source>
        <dbReference type="ARBA" id="ARBA00022967"/>
    </source>
</evidence>
<dbReference type="Gene3D" id="1.20.150.20">
    <property type="entry name" value="ATP synthase alpha/beta chain, C-terminal domain"/>
    <property type="match status" value="1"/>
</dbReference>
<comment type="catalytic activity">
    <reaction evidence="13">
        <text>ATP + H2O + 4 H(+)(in) = ADP + phosphate + 5 H(+)(out)</text>
        <dbReference type="Rhea" id="RHEA:57720"/>
        <dbReference type="ChEBI" id="CHEBI:15377"/>
        <dbReference type="ChEBI" id="CHEBI:15378"/>
        <dbReference type="ChEBI" id="CHEBI:30616"/>
        <dbReference type="ChEBI" id="CHEBI:43474"/>
        <dbReference type="ChEBI" id="CHEBI:456216"/>
        <dbReference type="EC" id="7.1.2.2"/>
    </reaction>
</comment>
<evidence type="ECO:0000256" key="1">
    <source>
        <dbReference type="ARBA" id="ARBA00004370"/>
    </source>
</evidence>
<dbReference type="GO" id="GO:0005524">
    <property type="term" value="F:ATP binding"/>
    <property type="evidence" value="ECO:0007669"/>
    <property type="project" value="UniProtKB-UniRule"/>
</dbReference>
<dbReference type="GO" id="GO:0043531">
    <property type="term" value="F:ADP binding"/>
    <property type="evidence" value="ECO:0007669"/>
    <property type="project" value="TreeGrafter"/>
</dbReference>
<feature type="domain" description="ATP synthase alpha subunit C-terminal" evidence="15">
    <location>
        <begin position="541"/>
        <end position="665"/>
    </location>
</feature>
<dbReference type="CDD" id="cd01132">
    <property type="entry name" value="F1-ATPase_alpha_CD"/>
    <property type="match status" value="1"/>
</dbReference>
<reference evidence="17 18" key="1">
    <citation type="submission" date="2018-03" db="EMBL/GenBank/DDBJ databases">
        <title>Lachnoclostridium SNUG30386 gen.nov., sp.nov., isolated from human faeces.</title>
        <authorList>
            <person name="Seo B."/>
            <person name="Jeon K."/>
            <person name="Ko G."/>
        </authorList>
    </citation>
    <scope>NUCLEOTIDE SEQUENCE [LARGE SCALE GENOMIC DNA]</scope>
    <source>
        <strain evidence="17 18">SNUG30386</strain>
    </source>
</reference>
<accession>A0A2T3FQ14</accession>
<keyword evidence="7 13" id="KW-0067">ATP-binding</keyword>
<evidence type="ECO:0000256" key="11">
    <source>
        <dbReference type="ARBA" id="ARBA00023196"/>
    </source>
</evidence>
<dbReference type="CDD" id="cd18113">
    <property type="entry name" value="ATP-synt_F1_alpha_C"/>
    <property type="match status" value="1"/>
</dbReference>
<dbReference type="SUPFAM" id="SSF47917">
    <property type="entry name" value="C-terminal domain of alpha and beta subunits of F1 ATP synthase"/>
    <property type="match status" value="1"/>
</dbReference>
<keyword evidence="4 13" id="KW-1003">Cell membrane</keyword>
<evidence type="ECO:0000259" key="15">
    <source>
        <dbReference type="Pfam" id="PF00306"/>
    </source>
</evidence>
<comment type="subcellular location">
    <subcellularLocation>
        <location evidence="13">Cell membrane</location>
        <topology evidence="13">Peripheral membrane protein</topology>
    </subcellularLocation>
    <subcellularLocation>
        <location evidence="1">Membrane</location>
    </subcellularLocation>
</comment>
<dbReference type="SUPFAM" id="SSF52540">
    <property type="entry name" value="P-loop containing nucleoside triphosphate hydrolases"/>
    <property type="match status" value="1"/>
</dbReference>
<feature type="domain" description="ATPase F1/V1/A1 complex alpha/beta subunit N-terminal" evidence="16">
    <location>
        <begin position="196"/>
        <end position="262"/>
    </location>
</feature>
<dbReference type="Proteomes" id="UP000241048">
    <property type="component" value="Unassembled WGS sequence"/>
</dbReference>
<dbReference type="HAMAP" id="MF_01346">
    <property type="entry name" value="ATP_synth_alpha_bact"/>
    <property type="match status" value="1"/>
</dbReference>
<dbReference type="InterPro" id="IPR000793">
    <property type="entry name" value="ATP_synth_asu_C"/>
</dbReference>
<evidence type="ECO:0000256" key="13">
    <source>
        <dbReference type="HAMAP-Rule" id="MF_01346"/>
    </source>
</evidence>
<dbReference type="SUPFAM" id="SSF50615">
    <property type="entry name" value="N-terminal domain of alpha and beta subunits of F1 ATP synthase"/>
    <property type="match status" value="1"/>
</dbReference>
<protein>
    <recommendedName>
        <fullName evidence="13">ATP synthase subunit alpha</fullName>
        <ecNumber evidence="13">7.1.2.2</ecNumber>
    </recommendedName>
    <alternativeName>
        <fullName evidence="13">ATP synthase F1 sector subunit alpha</fullName>
    </alternativeName>
    <alternativeName>
        <fullName evidence="13">F-ATPase subunit alpha</fullName>
    </alternativeName>
</protein>
<evidence type="ECO:0000256" key="9">
    <source>
        <dbReference type="ARBA" id="ARBA00023065"/>
    </source>
</evidence>
<dbReference type="InterPro" id="IPR033732">
    <property type="entry name" value="ATP_synth_F1_a_nt-bd_dom"/>
</dbReference>
<keyword evidence="9 13" id="KW-0406">Ion transport</keyword>
<evidence type="ECO:0000256" key="12">
    <source>
        <dbReference type="ARBA" id="ARBA00023310"/>
    </source>
</evidence>
<sequence length="690" mass="75587">MKKLDVYLQEIKRQKISVDDLQHAAEILAATPQLPAELENPDLTREKREDLVRSLFPLAVRGIIEVLAQDQTMKMMPDLIKEAETFEKPDKYLRCVLEYVKEPDEKQAAGIRKFLSEKYPGRELRIVKEEKPELGSGFILRVGSEEYDWSTEGRKRALADKLKNLVKEPDSGDFLTQKGIIGILKGNLDGIDISAREIGTVSRVGDGIAYVDGIDHAMYGEIVAFDGDVRGMVQDIRSKEIGCILFGHANTIGEGSRAMRTGKMAGIPVGEGFLGRVVDALGNPIDNKGEIEAAGYRPVESPAPGIIERQSVDTPMETGILSIDSMFPIGRGQRELIIGDRQTGKTSIAVDTMLNQKGKDVICIYVAIGQKASTVSRLVHTLEKHGAMEYSIVLAATASDPASLQYIAPYAGTALAEYFMHQGKDVLIVYDDLSKHAVAYRALSLLMERSPGREAYPGDVFYLHSRLLERSARLSDELGGGSITALPIVETQAGDVSAYIPTNVISITDGQIFLESSLFFEGMRPAVNVGLSVSRVGGAAQTKAMKKAAGSVRIDLAQYREMEVFTQFSSDLDPATKAQLAYGSGLMELLKQPLEHPLSMEEQVVILYAATSHLLVDIPKEKLKTFQGGLYEYMRSSYPQVGDALRTTKTLSEDIQREIAKAVGEYKAKFLKAQGNALEAATADAKLDKQ</sequence>
<dbReference type="Gene3D" id="3.40.50.300">
    <property type="entry name" value="P-loop containing nucleotide triphosphate hydrolases"/>
    <property type="match status" value="1"/>
</dbReference>
<evidence type="ECO:0000256" key="3">
    <source>
        <dbReference type="ARBA" id="ARBA00022448"/>
    </source>
</evidence>
<keyword evidence="8 13" id="KW-1278">Translocase</keyword>
<dbReference type="AlphaFoldDB" id="A0A2T3FQ14"/>
<dbReference type="GO" id="GO:0045259">
    <property type="term" value="C:proton-transporting ATP synthase complex"/>
    <property type="evidence" value="ECO:0007669"/>
    <property type="project" value="UniProtKB-KW"/>
</dbReference>
<dbReference type="NCBIfam" id="TIGR00962">
    <property type="entry name" value="atpA"/>
    <property type="match status" value="1"/>
</dbReference>
<keyword evidence="11 13" id="KW-0139">CF(1)</keyword>
<feature type="binding site" evidence="13">
    <location>
        <begin position="339"/>
        <end position="346"/>
    </location>
    <ligand>
        <name>ATP</name>
        <dbReference type="ChEBI" id="CHEBI:30616"/>
    </ligand>
</feature>
<dbReference type="GO" id="GO:0005886">
    <property type="term" value="C:plasma membrane"/>
    <property type="evidence" value="ECO:0007669"/>
    <property type="project" value="UniProtKB-SubCell"/>
</dbReference>
<dbReference type="PANTHER" id="PTHR48082">
    <property type="entry name" value="ATP SYNTHASE SUBUNIT ALPHA, MITOCHONDRIAL"/>
    <property type="match status" value="1"/>
</dbReference>
<dbReference type="InterPro" id="IPR038376">
    <property type="entry name" value="ATP_synth_asu_C_sf"/>
</dbReference>
<dbReference type="Pfam" id="PF00306">
    <property type="entry name" value="ATP-synt_ab_C"/>
    <property type="match status" value="1"/>
</dbReference>
<evidence type="ECO:0000256" key="10">
    <source>
        <dbReference type="ARBA" id="ARBA00023136"/>
    </source>
</evidence>
<dbReference type="FunFam" id="3.40.50.300:FF:000002">
    <property type="entry name" value="ATP synthase subunit alpha"/>
    <property type="match status" value="1"/>
</dbReference>
<evidence type="ECO:0000256" key="7">
    <source>
        <dbReference type="ARBA" id="ARBA00022840"/>
    </source>
</evidence>
<feature type="site" description="Required for activity" evidence="13">
    <location>
        <position position="532"/>
    </location>
</feature>
<dbReference type="PANTHER" id="PTHR48082:SF2">
    <property type="entry name" value="ATP SYNTHASE SUBUNIT ALPHA, MITOCHONDRIAL"/>
    <property type="match status" value="1"/>
</dbReference>
<evidence type="ECO:0000256" key="6">
    <source>
        <dbReference type="ARBA" id="ARBA00022781"/>
    </source>
</evidence>
<comment type="function">
    <text evidence="13">Produces ATP from ADP in the presence of a proton gradient across the membrane. The alpha chain is a regulatory subunit.</text>
</comment>
<feature type="domain" description="ATPase F1/V1/A1 complex alpha/beta subunit nucleotide-binding" evidence="14">
    <location>
        <begin position="319"/>
        <end position="534"/>
    </location>
</feature>
<comment type="similarity">
    <text evidence="2 13">Belongs to the ATPase alpha/beta chains family.</text>
</comment>
<keyword evidence="3 13" id="KW-0813">Transport</keyword>
<dbReference type="GO" id="GO:0046933">
    <property type="term" value="F:proton-transporting ATP synthase activity, rotational mechanism"/>
    <property type="evidence" value="ECO:0007669"/>
    <property type="project" value="UniProtKB-UniRule"/>
</dbReference>
<evidence type="ECO:0000256" key="5">
    <source>
        <dbReference type="ARBA" id="ARBA00022741"/>
    </source>
</evidence>
<organism evidence="17 18">
    <name type="scientific">Clostridium fessum</name>
    <dbReference type="NCBI Taxonomy" id="2126740"/>
    <lineage>
        <taxon>Bacteria</taxon>
        <taxon>Bacillati</taxon>
        <taxon>Bacillota</taxon>
        <taxon>Clostridia</taxon>
        <taxon>Eubacteriales</taxon>
        <taxon>Clostridiaceae</taxon>
        <taxon>Clostridium</taxon>
    </lineage>
</organism>
<dbReference type="RefSeq" id="WP_107000518.1">
    <property type="nucleotide sequence ID" value="NZ_JAQDZI010000005.1"/>
</dbReference>
<keyword evidence="5 13" id="KW-0547">Nucleotide-binding</keyword>
<evidence type="ECO:0000313" key="17">
    <source>
        <dbReference type="EMBL" id="PST37377.1"/>
    </source>
</evidence>
<comment type="caution">
    <text evidence="17">The sequence shown here is derived from an EMBL/GenBank/DDBJ whole genome shotgun (WGS) entry which is preliminary data.</text>
</comment>
<dbReference type="InterPro" id="IPR000711">
    <property type="entry name" value="ATPase_OSCP/dsu"/>
</dbReference>
<evidence type="ECO:0000256" key="4">
    <source>
        <dbReference type="ARBA" id="ARBA00022475"/>
    </source>
</evidence>
<dbReference type="InterPro" id="IPR020003">
    <property type="entry name" value="ATPase_a/bsu_AS"/>
</dbReference>
<dbReference type="InterPro" id="IPR000194">
    <property type="entry name" value="ATPase_F1/V1/A1_a/bsu_nucl-bd"/>
</dbReference>
<dbReference type="InterPro" id="IPR004100">
    <property type="entry name" value="ATPase_F1/V1/A1_a/bsu_N"/>
</dbReference>
<evidence type="ECO:0000259" key="16">
    <source>
        <dbReference type="Pfam" id="PF02874"/>
    </source>
</evidence>
<dbReference type="EMBL" id="PYLO01000002">
    <property type="protein sequence ID" value="PST37377.1"/>
    <property type="molecule type" value="Genomic_DNA"/>
</dbReference>
<dbReference type="FunFam" id="1.20.150.20:FF:000001">
    <property type="entry name" value="ATP synthase subunit alpha"/>
    <property type="match status" value="1"/>
</dbReference>
<dbReference type="InterPro" id="IPR036121">
    <property type="entry name" value="ATPase_F1/V1/A1_a/bsu_N_sf"/>
</dbReference>
<proteinExistence type="inferred from homology"/>
<evidence type="ECO:0000313" key="18">
    <source>
        <dbReference type="Proteomes" id="UP000241048"/>
    </source>
</evidence>
<keyword evidence="6 13" id="KW-0375">Hydrogen ion transport</keyword>
<gene>
    <name evidence="13" type="primary">atpA</name>
    <name evidence="17" type="ORF">C7U56_05530</name>
</gene>
<dbReference type="EC" id="7.1.2.2" evidence="13"/>
<dbReference type="NCBIfam" id="NF009884">
    <property type="entry name" value="PRK13343.1"/>
    <property type="match status" value="1"/>
</dbReference>
<keyword evidence="10 13" id="KW-0472">Membrane</keyword>
<dbReference type="Gene3D" id="2.40.30.20">
    <property type="match status" value="1"/>
</dbReference>
<evidence type="ECO:0000259" key="14">
    <source>
        <dbReference type="Pfam" id="PF00006"/>
    </source>
</evidence>
<dbReference type="CDD" id="cd18116">
    <property type="entry name" value="ATP-synt_F1_alpha_N"/>
    <property type="match status" value="1"/>
</dbReference>
<evidence type="ECO:0000256" key="2">
    <source>
        <dbReference type="ARBA" id="ARBA00008936"/>
    </source>
</evidence>
<dbReference type="InterPro" id="IPR005294">
    <property type="entry name" value="ATP_synth_F1_asu"/>
</dbReference>
<keyword evidence="12 13" id="KW-0066">ATP synthesis</keyword>
<dbReference type="InterPro" id="IPR023366">
    <property type="entry name" value="ATP_synth_asu-like_sf"/>
</dbReference>
<dbReference type="InterPro" id="IPR027417">
    <property type="entry name" value="P-loop_NTPase"/>
</dbReference>
<dbReference type="Pfam" id="PF02874">
    <property type="entry name" value="ATP-synt_ab_N"/>
    <property type="match status" value="1"/>
</dbReference>
<dbReference type="Pfam" id="PF00213">
    <property type="entry name" value="OSCP"/>
    <property type="match status" value="1"/>
</dbReference>
<dbReference type="Pfam" id="PF00006">
    <property type="entry name" value="ATP-synt_ab"/>
    <property type="match status" value="1"/>
</dbReference>
<keyword evidence="18" id="KW-1185">Reference proteome</keyword>